<accession>A0A372ILQ6</accession>
<dbReference type="Gene3D" id="3.40.980.10">
    <property type="entry name" value="MoaB/Mog-like domain"/>
    <property type="match status" value="1"/>
</dbReference>
<keyword evidence="6" id="KW-0460">Magnesium</keyword>
<dbReference type="GO" id="GO:0005829">
    <property type="term" value="C:cytosol"/>
    <property type="evidence" value="ECO:0007669"/>
    <property type="project" value="TreeGrafter"/>
</dbReference>
<dbReference type="UniPathway" id="UPA00344"/>
<gene>
    <name evidence="9" type="ORF">D0Y96_15755</name>
</gene>
<feature type="region of interest" description="Disordered" evidence="7">
    <location>
        <begin position="16"/>
        <end position="41"/>
    </location>
</feature>
<evidence type="ECO:0000259" key="8">
    <source>
        <dbReference type="SMART" id="SM00852"/>
    </source>
</evidence>
<evidence type="ECO:0000313" key="10">
    <source>
        <dbReference type="Proteomes" id="UP000264702"/>
    </source>
</evidence>
<dbReference type="InterPro" id="IPR001453">
    <property type="entry name" value="MoaB/Mog_dom"/>
</dbReference>
<organism evidence="9 10">
    <name type="scientific">Paracidobacterium acidisoli</name>
    <dbReference type="NCBI Taxonomy" id="2303751"/>
    <lineage>
        <taxon>Bacteria</taxon>
        <taxon>Pseudomonadati</taxon>
        <taxon>Acidobacteriota</taxon>
        <taxon>Terriglobia</taxon>
        <taxon>Terriglobales</taxon>
        <taxon>Acidobacteriaceae</taxon>
        <taxon>Paracidobacterium</taxon>
    </lineage>
</organism>
<comment type="similarity">
    <text evidence="3 6">Belongs to the MoeA family.</text>
</comment>
<evidence type="ECO:0000256" key="6">
    <source>
        <dbReference type="RuleBase" id="RU365090"/>
    </source>
</evidence>
<dbReference type="SMART" id="SM00852">
    <property type="entry name" value="MoCF_biosynth"/>
    <property type="match status" value="1"/>
</dbReference>
<dbReference type="InterPro" id="IPR036688">
    <property type="entry name" value="MoeA_C_domain_IV_sf"/>
</dbReference>
<dbReference type="InterPro" id="IPR005110">
    <property type="entry name" value="MoeA_linker/N"/>
</dbReference>
<dbReference type="Gene3D" id="2.170.190.11">
    <property type="entry name" value="Molybdopterin biosynthesis moea protein, domain 3"/>
    <property type="match status" value="1"/>
</dbReference>
<keyword evidence="6 9" id="KW-0808">Transferase</keyword>
<comment type="caution">
    <text evidence="9">The sequence shown here is derived from an EMBL/GenBank/DDBJ whole genome shotgun (WGS) entry which is preliminary data.</text>
</comment>
<keyword evidence="6" id="KW-0479">Metal-binding</keyword>
<dbReference type="Gene3D" id="2.40.340.10">
    <property type="entry name" value="MoeA, C-terminal, domain IV"/>
    <property type="match status" value="1"/>
</dbReference>
<feature type="domain" description="MoaB/Mog" evidence="8">
    <location>
        <begin position="251"/>
        <end position="407"/>
    </location>
</feature>
<dbReference type="GO" id="GO:0006777">
    <property type="term" value="P:Mo-molybdopterin cofactor biosynthetic process"/>
    <property type="evidence" value="ECO:0007669"/>
    <property type="project" value="UniProtKB-UniRule"/>
</dbReference>
<sequence>MVSSLRRYSRFLPASAKSSKRATRPAGSTDPVLLTGLATGAERERRPRTALLFSARIDAVQSGSRSIVLSYAEAVSVVAEEARRVKDGEALRSERVALRDAAGRVLARAIDADRDQPPFPRSTRDGFACRAADLTKPGIRLRVMGLVRAGEMWMGSRLDAGEAAEIMTGAPVPAGADCVVMVEHVIAEGGTIQVMPGREPASGENIVPEGAEARAGAVVVPAGVRMGPAQIAAAAACGVTQPEVFARPRVAILATGDELVEAEEQPQAWQIRNSNSWSLAAQVMTRGGEPVGLHPSAPTPCAPGTPVLPIVPDDPEATRRAIESAMGCELILLTGGVSMGRFDFVEQALLALDAEFLFTGVKIQPGRPVVFGRLPGAKGKQYFFGLPGNPLSTMVTFALFAAPMLAALSGENRHEPAFGMARLAEEIVVKPGLTRFLPARREGSVDGTVVRRMAWQGSGDLASAAAADCFVAVREDAERMQAGEPVTTLLI</sequence>
<comment type="function">
    <text evidence="1 6">Catalyzes the insertion of molybdate into adenylated molybdopterin with the concomitant release of AMP.</text>
</comment>
<dbReference type="PANTHER" id="PTHR10192">
    <property type="entry name" value="MOLYBDOPTERIN BIOSYNTHESIS PROTEIN"/>
    <property type="match status" value="1"/>
</dbReference>
<dbReference type="EC" id="2.10.1.1" evidence="6"/>
<dbReference type="EMBL" id="QVQT01000005">
    <property type="protein sequence ID" value="RFU15880.1"/>
    <property type="molecule type" value="Genomic_DNA"/>
</dbReference>
<dbReference type="Pfam" id="PF03453">
    <property type="entry name" value="MoeA_N"/>
    <property type="match status" value="1"/>
</dbReference>
<dbReference type="CDD" id="cd00887">
    <property type="entry name" value="MoeA"/>
    <property type="match status" value="1"/>
</dbReference>
<dbReference type="Pfam" id="PF00994">
    <property type="entry name" value="MoCF_biosynth"/>
    <property type="match status" value="1"/>
</dbReference>
<evidence type="ECO:0000313" key="9">
    <source>
        <dbReference type="EMBL" id="RFU15880.1"/>
    </source>
</evidence>
<dbReference type="Gene3D" id="3.90.105.10">
    <property type="entry name" value="Molybdopterin biosynthesis moea protein, domain 2"/>
    <property type="match status" value="1"/>
</dbReference>
<keyword evidence="10" id="KW-1185">Reference proteome</keyword>
<dbReference type="PANTHER" id="PTHR10192:SF5">
    <property type="entry name" value="GEPHYRIN"/>
    <property type="match status" value="1"/>
</dbReference>
<dbReference type="GO" id="GO:0061599">
    <property type="term" value="F:molybdopterin molybdotransferase activity"/>
    <property type="evidence" value="ECO:0007669"/>
    <property type="project" value="UniProtKB-UniRule"/>
</dbReference>
<dbReference type="InterPro" id="IPR005111">
    <property type="entry name" value="MoeA_C_domain_IV"/>
</dbReference>
<evidence type="ECO:0000256" key="7">
    <source>
        <dbReference type="SAM" id="MobiDB-lite"/>
    </source>
</evidence>
<dbReference type="OrthoDB" id="9804758at2"/>
<protein>
    <recommendedName>
        <fullName evidence="6">Molybdopterin molybdenumtransferase</fullName>
        <ecNumber evidence="6">2.10.1.1</ecNumber>
    </recommendedName>
</protein>
<evidence type="ECO:0000256" key="1">
    <source>
        <dbReference type="ARBA" id="ARBA00002901"/>
    </source>
</evidence>
<dbReference type="SUPFAM" id="SSF53218">
    <property type="entry name" value="Molybdenum cofactor biosynthesis proteins"/>
    <property type="match status" value="1"/>
</dbReference>
<dbReference type="InterPro" id="IPR036135">
    <property type="entry name" value="MoeA_linker/N_sf"/>
</dbReference>
<keyword evidence="6" id="KW-0500">Molybdenum</keyword>
<dbReference type="InterPro" id="IPR036425">
    <property type="entry name" value="MoaB/Mog-like_dom_sf"/>
</dbReference>
<reference evidence="9 10" key="1">
    <citation type="submission" date="2018-08" db="EMBL/GenBank/DDBJ databases">
        <title>Acidipila sp. 4G-K13, an acidobacterium isolated from forest soil.</title>
        <authorList>
            <person name="Gao Z.-H."/>
            <person name="Qiu L.-H."/>
        </authorList>
    </citation>
    <scope>NUCLEOTIDE SEQUENCE [LARGE SCALE GENOMIC DNA]</scope>
    <source>
        <strain evidence="9 10">4G-K13</strain>
    </source>
</reference>
<dbReference type="GO" id="GO:0046872">
    <property type="term" value="F:metal ion binding"/>
    <property type="evidence" value="ECO:0007669"/>
    <property type="project" value="UniProtKB-UniRule"/>
</dbReference>
<dbReference type="SUPFAM" id="SSF63882">
    <property type="entry name" value="MoeA N-terminal region -like"/>
    <property type="match status" value="1"/>
</dbReference>
<dbReference type="SUPFAM" id="SSF63867">
    <property type="entry name" value="MoeA C-terminal domain-like"/>
    <property type="match status" value="1"/>
</dbReference>
<comment type="catalytic activity">
    <reaction evidence="5">
        <text>adenylyl-molybdopterin + molybdate = Mo-molybdopterin + AMP + H(+)</text>
        <dbReference type="Rhea" id="RHEA:35047"/>
        <dbReference type="ChEBI" id="CHEBI:15378"/>
        <dbReference type="ChEBI" id="CHEBI:36264"/>
        <dbReference type="ChEBI" id="CHEBI:62727"/>
        <dbReference type="ChEBI" id="CHEBI:71302"/>
        <dbReference type="ChEBI" id="CHEBI:456215"/>
        <dbReference type="EC" id="2.10.1.1"/>
    </reaction>
</comment>
<dbReference type="Pfam" id="PF03454">
    <property type="entry name" value="MoeA_C"/>
    <property type="match status" value="1"/>
</dbReference>
<dbReference type="NCBIfam" id="NF045515">
    <property type="entry name" value="Glp_gephyrin"/>
    <property type="match status" value="1"/>
</dbReference>
<comment type="pathway">
    <text evidence="2 6">Cofactor biosynthesis; molybdopterin biosynthesis.</text>
</comment>
<dbReference type="InterPro" id="IPR038987">
    <property type="entry name" value="MoeA-like"/>
</dbReference>
<proteinExistence type="inferred from homology"/>
<keyword evidence="4 6" id="KW-0501">Molybdenum cofactor biosynthesis</keyword>
<evidence type="ECO:0000256" key="2">
    <source>
        <dbReference type="ARBA" id="ARBA00005046"/>
    </source>
</evidence>
<comment type="cofactor">
    <cofactor evidence="6">
        <name>Mg(2+)</name>
        <dbReference type="ChEBI" id="CHEBI:18420"/>
    </cofactor>
</comment>
<evidence type="ECO:0000256" key="5">
    <source>
        <dbReference type="ARBA" id="ARBA00047317"/>
    </source>
</evidence>
<name>A0A372ILQ6_9BACT</name>
<dbReference type="AlphaFoldDB" id="A0A372ILQ6"/>
<evidence type="ECO:0000256" key="4">
    <source>
        <dbReference type="ARBA" id="ARBA00023150"/>
    </source>
</evidence>
<evidence type="ECO:0000256" key="3">
    <source>
        <dbReference type="ARBA" id="ARBA00010763"/>
    </source>
</evidence>
<dbReference type="Proteomes" id="UP000264702">
    <property type="component" value="Unassembled WGS sequence"/>
</dbReference>